<name>A0ABM3V2E3_MUSDO</name>
<dbReference type="PANTHER" id="PTHR24276:SF91">
    <property type="entry name" value="AT26814P-RELATED"/>
    <property type="match status" value="1"/>
</dbReference>
<dbReference type="InterPro" id="IPR018114">
    <property type="entry name" value="TRYPSIN_HIS"/>
</dbReference>
<dbReference type="PANTHER" id="PTHR24276">
    <property type="entry name" value="POLYSERASE-RELATED"/>
    <property type="match status" value="1"/>
</dbReference>
<dbReference type="SMART" id="SM00020">
    <property type="entry name" value="Tryp_SPc"/>
    <property type="match status" value="1"/>
</dbReference>
<evidence type="ECO:0000256" key="6">
    <source>
        <dbReference type="SAM" id="SignalP"/>
    </source>
</evidence>
<evidence type="ECO:0000256" key="2">
    <source>
        <dbReference type="ARBA" id="ARBA00022670"/>
    </source>
</evidence>
<evidence type="ECO:0000256" key="4">
    <source>
        <dbReference type="ARBA" id="ARBA00022825"/>
    </source>
</evidence>
<evidence type="ECO:0000259" key="7">
    <source>
        <dbReference type="PROSITE" id="PS50240"/>
    </source>
</evidence>
<dbReference type="Proteomes" id="UP001652621">
    <property type="component" value="Unplaced"/>
</dbReference>
<dbReference type="InterPro" id="IPR009003">
    <property type="entry name" value="Peptidase_S1_PA"/>
</dbReference>
<evidence type="ECO:0000313" key="9">
    <source>
        <dbReference type="RefSeq" id="XP_058979939.1"/>
    </source>
</evidence>
<dbReference type="InterPro" id="IPR050430">
    <property type="entry name" value="Peptidase_S1"/>
</dbReference>
<organism evidence="8 9">
    <name type="scientific">Musca domestica</name>
    <name type="common">House fly</name>
    <dbReference type="NCBI Taxonomy" id="7370"/>
    <lineage>
        <taxon>Eukaryota</taxon>
        <taxon>Metazoa</taxon>
        <taxon>Ecdysozoa</taxon>
        <taxon>Arthropoda</taxon>
        <taxon>Hexapoda</taxon>
        <taxon>Insecta</taxon>
        <taxon>Pterygota</taxon>
        <taxon>Neoptera</taxon>
        <taxon>Endopterygota</taxon>
        <taxon>Diptera</taxon>
        <taxon>Brachycera</taxon>
        <taxon>Muscomorpha</taxon>
        <taxon>Muscoidea</taxon>
        <taxon>Muscidae</taxon>
        <taxon>Musca</taxon>
    </lineage>
</organism>
<dbReference type="InterPro" id="IPR001254">
    <property type="entry name" value="Trypsin_dom"/>
</dbReference>
<sequence length="336" mass="37970">MGYFGNWFIILLIFSLVYFMESSDVNISHFRSIGEGKNGFRNNVGPLLPPEIHPYISSGYRPINVDLDRHVVSIRTREPTAYFGDNHFCAGAIITSSIIITAAHCVVDGHRIVTRPRRLRVVAGSPNRLKKDQTTMEFMVSKVIPHPKFQRRKGYDIALLILSDSIPRSNTKIKIISLAKYRPRVGTECQTLGWGQLYVDGPYAGRITYGNLSIIPNSQCLKTYGHYFTKDLLCAANPSDPFVDTCRGDAGAPLMCHNKLVGIVSFSSTCRYFRPTIFTDITYHTKWILAMGRGVKINPQCVTALILLLQLNLGLIRKRMRHCWSSHPLFICFNLK</sequence>
<dbReference type="PRINTS" id="PR00722">
    <property type="entry name" value="CHYMOTRYPSIN"/>
</dbReference>
<dbReference type="PROSITE" id="PS00134">
    <property type="entry name" value="TRYPSIN_HIS"/>
    <property type="match status" value="1"/>
</dbReference>
<dbReference type="SUPFAM" id="SSF50494">
    <property type="entry name" value="Trypsin-like serine proteases"/>
    <property type="match status" value="1"/>
</dbReference>
<keyword evidence="8" id="KW-1185">Reference proteome</keyword>
<keyword evidence="3" id="KW-0378">Hydrolase</keyword>
<dbReference type="CDD" id="cd00190">
    <property type="entry name" value="Tryp_SPc"/>
    <property type="match status" value="1"/>
</dbReference>
<dbReference type="Pfam" id="PF00089">
    <property type="entry name" value="Trypsin"/>
    <property type="match status" value="1"/>
</dbReference>
<comment type="similarity">
    <text evidence="1">Belongs to the peptidase S1 family.</text>
</comment>
<keyword evidence="4" id="KW-0720">Serine protease</keyword>
<proteinExistence type="inferred from homology"/>
<accession>A0ABM3V2E3</accession>
<protein>
    <submittedName>
        <fullName evidence="9">Trypsin-like</fullName>
    </submittedName>
</protein>
<keyword evidence="6" id="KW-0732">Signal</keyword>
<evidence type="ECO:0000313" key="8">
    <source>
        <dbReference type="Proteomes" id="UP001652621"/>
    </source>
</evidence>
<dbReference type="GeneID" id="101889920"/>
<keyword evidence="5" id="KW-1015">Disulfide bond</keyword>
<feature type="signal peptide" evidence="6">
    <location>
        <begin position="1"/>
        <end position="22"/>
    </location>
</feature>
<dbReference type="Gene3D" id="2.40.10.10">
    <property type="entry name" value="Trypsin-like serine proteases"/>
    <property type="match status" value="1"/>
</dbReference>
<evidence type="ECO:0000256" key="3">
    <source>
        <dbReference type="ARBA" id="ARBA00022801"/>
    </source>
</evidence>
<dbReference type="PROSITE" id="PS50240">
    <property type="entry name" value="TRYPSIN_DOM"/>
    <property type="match status" value="1"/>
</dbReference>
<feature type="chain" id="PRO_5046728373" evidence="6">
    <location>
        <begin position="23"/>
        <end position="336"/>
    </location>
</feature>
<dbReference type="InterPro" id="IPR001314">
    <property type="entry name" value="Peptidase_S1A"/>
</dbReference>
<evidence type="ECO:0000256" key="1">
    <source>
        <dbReference type="ARBA" id="ARBA00007664"/>
    </source>
</evidence>
<reference evidence="9" key="1">
    <citation type="submission" date="2025-08" db="UniProtKB">
        <authorList>
            <consortium name="RefSeq"/>
        </authorList>
    </citation>
    <scope>IDENTIFICATION</scope>
    <source>
        <strain evidence="9">Aabys</strain>
        <tissue evidence="9">Whole body</tissue>
    </source>
</reference>
<dbReference type="RefSeq" id="XP_058979939.1">
    <property type="nucleotide sequence ID" value="XM_059123956.1"/>
</dbReference>
<feature type="domain" description="Peptidase S1" evidence="7">
    <location>
        <begin position="43"/>
        <end position="293"/>
    </location>
</feature>
<keyword evidence="2" id="KW-0645">Protease</keyword>
<dbReference type="InterPro" id="IPR043504">
    <property type="entry name" value="Peptidase_S1_PA_chymotrypsin"/>
</dbReference>
<gene>
    <name evidence="9" type="primary">LOC101889920</name>
</gene>
<evidence type="ECO:0000256" key="5">
    <source>
        <dbReference type="ARBA" id="ARBA00023157"/>
    </source>
</evidence>